<evidence type="ECO:0000313" key="3">
    <source>
        <dbReference type="Proteomes" id="UP001242732"/>
    </source>
</evidence>
<feature type="domain" description="DJ-1/PfpI" evidence="1">
    <location>
        <begin position="2"/>
        <end position="161"/>
    </location>
</feature>
<proteinExistence type="predicted"/>
<dbReference type="SUPFAM" id="SSF52317">
    <property type="entry name" value="Class I glutamine amidotransferase-like"/>
    <property type="match status" value="1"/>
</dbReference>
<name>A0ABY9ASX2_PARCI</name>
<keyword evidence="2" id="KW-0456">Lyase</keyword>
<dbReference type="CDD" id="cd03139">
    <property type="entry name" value="GATase1_PfpI_2"/>
    <property type="match status" value="1"/>
</dbReference>
<dbReference type="GO" id="GO:0016829">
    <property type="term" value="F:lyase activity"/>
    <property type="evidence" value="ECO:0007669"/>
    <property type="project" value="UniProtKB-KW"/>
</dbReference>
<dbReference type="Proteomes" id="UP001242732">
    <property type="component" value="Chromosome"/>
</dbReference>
<dbReference type="InterPro" id="IPR029062">
    <property type="entry name" value="Class_I_gatase-like"/>
</dbReference>
<dbReference type="InterPro" id="IPR052158">
    <property type="entry name" value="INH-QAR"/>
</dbReference>
<evidence type="ECO:0000313" key="2">
    <source>
        <dbReference type="EMBL" id="WIY49918.1"/>
    </source>
</evidence>
<protein>
    <submittedName>
        <fullName evidence="2">DJ-1/PfpI family protein</fullName>
        <ecNumber evidence="2">4.2.1.-</ecNumber>
    </submittedName>
</protein>
<dbReference type="Gene3D" id="3.40.50.880">
    <property type="match status" value="1"/>
</dbReference>
<evidence type="ECO:0000259" key="1">
    <source>
        <dbReference type="Pfam" id="PF01965"/>
    </source>
</evidence>
<dbReference type="EMBL" id="CP127363">
    <property type="protein sequence ID" value="WIY49918.1"/>
    <property type="molecule type" value="Genomic_DNA"/>
</dbReference>
<organism evidence="2 3">
    <name type="scientific">Paracidovorax citrulli</name>
    <name type="common">Acidovorax citrulli</name>
    <dbReference type="NCBI Taxonomy" id="80869"/>
    <lineage>
        <taxon>Bacteria</taxon>
        <taxon>Pseudomonadati</taxon>
        <taxon>Pseudomonadota</taxon>
        <taxon>Betaproteobacteria</taxon>
        <taxon>Burkholderiales</taxon>
        <taxon>Comamonadaceae</taxon>
        <taxon>Paracidovorax</taxon>
    </lineage>
</organism>
<keyword evidence="3" id="KW-1185">Reference proteome</keyword>
<dbReference type="Pfam" id="PF01965">
    <property type="entry name" value="DJ-1_PfpI"/>
    <property type="match status" value="1"/>
</dbReference>
<dbReference type="PANTHER" id="PTHR43130:SF2">
    <property type="entry name" value="DJ-1_PFPI DOMAIN-CONTAINING PROTEIN"/>
    <property type="match status" value="1"/>
</dbReference>
<dbReference type="InterPro" id="IPR002818">
    <property type="entry name" value="DJ-1/PfpI"/>
</dbReference>
<dbReference type="RefSeq" id="WP_011796913.1">
    <property type="nucleotide sequence ID" value="NZ_CP023687.1"/>
</dbReference>
<reference evidence="2 3" key="1">
    <citation type="submission" date="2023-06" db="EMBL/GenBank/DDBJ databases">
        <authorList>
            <person name="Ham H."/>
            <person name="Park D.S."/>
        </authorList>
    </citation>
    <scope>NUCLEOTIDE SEQUENCE [LARGE SCALE GENOMIC DNA]</scope>
    <source>
        <strain evidence="2 3">KACC 17005</strain>
    </source>
</reference>
<dbReference type="PANTHER" id="PTHR43130">
    <property type="entry name" value="ARAC-FAMILY TRANSCRIPTIONAL REGULATOR"/>
    <property type="match status" value="1"/>
</dbReference>
<accession>A0ABY9ASX2</accession>
<sequence>MQVNFLLFPALTQLDLTGPFEVLARAPGFKIDLVSPTMDPVRSDRGLTLAPTATFDNAGPCDILVVPGGPGTDDALVDPAWVDFTARQAADAKFILGVCTGSLLLGAAGLLRGKRAACHWQARAFLVSFGAIPDESRTCIDGNIITSGGVTSGIDMALRAVSVMLDEDAARQIQLQIEYDPEPPFEGGTPRTSPPHIVERCLKATRERHALRSQAVARAATAMGTAVASAA</sequence>
<dbReference type="EC" id="4.2.1.-" evidence="2"/>
<gene>
    <name evidence="2" type="ORF">QRO08_04905</name>
</gene>